<dbReference type="SUPFAM" id="SSF90123">
    <property type="entry name" value="ABC transporter transmembrane region"/>
    <property type="match status" value="1"/>
</dbReference>
<accession>A0A150JZC5</accession>
<comment type="caution">
    <text evidence="6">The sequence shown here is derived from an EMBL/GenBank/DDBJ whole genome shotgun (WGS) entry which is preliminary data.</text>
</comment>
<comment type="subcellular location">
    <subcellularLocation>
        <location evidence="1">Cell membrane</location>
        <topology evidence="1">Multi-pass membrane protein</topology>
    </subcellularLocation>
</comment>
<gene>
    <name evidence="6" type="ORF">B4098_1562</name>
</gene>
<organism evidence="6 7">
    <name type="scientific">Heyndrickxia coagulans</name>
    <name type="common">Weizmannia coagulans</name>
    <dbReference type="NCBI Taxonomy" id="1398"/>
    <lineage>
        <taxon>Bacteria</taxon>
        <taxon>Bacillati</taxon>
        <taxon>Bacillota</taxon>
        <taxon>Bacilli</taxon>
        <taxon>Bacillales</taxon>
        <taxon>Bacillaceae</taxon>
        <taxon>Heyndrickxia</taxon>
    </lineage>
</organism>
<evidence type="ECO:0008006" key="8">
    <source>
        <dbReference type="Google" id="ProtNLM"/>
    </source>
</evidence>
<reference evidence="6 7" key="1">
    <citation type="submission" date="2016-01" db="EMBL/GenBank/DDBJ databases">
        <title>Genome Sequences of Twelve Sporeforming Bacillus Species Isolated from Foods.</title>
        <authorList>
            <person name="Berendsen E.M."/>
            <person name="Wells-Bennik M.H."/>
            <person name="Krawcyk A.O."/>
            <person name="De Jong A."/>
            <person name="Holsappel S."/>
            <person name="Eijlander R.T."/>
            <person name="Kuipers O.P."/>
        </authorList>
    </citation>
    <scope>NUCLEOTIDE SEQUENCE [LARGE SCALE GENOMIC DNA]</scope>
    <source>
        <strain evidence="6 7">B4098</strain>
    </source>
</reference>
<keyword evidence="3 5" id="KW-1133">Transmembrane helix</keyword>
<dbReference type="AlphaFoldDB" id="A0A150JZC5"/>
<proteinExistence type="predicted"/>
<evidence type="ECO:0000313" key="6">
    <source>
        <dbReference type="EMBL" id="KYC62665.1"/>
    </source>
</evidence>
<evidence type="ECO:0000256" key="4">
    <source>
        <dbReference type="ARBA" id="ARBA00023136"/>
    </source>
</evidence>
<feature type="transmembrane region" description="Helical" evidence="5">
    <location>
        <begin position="20"/>
        <end position="41"/>
    </location>
</feature>
<keyword evidence="4 5" id="KW-0472">Membrane</keyword>
<dbReference type="GO" id="GO:0005524">
    <property type="term" value="F:ATP binding"/>
    <property type="evidence" value="ECO:0007669"/>
    <property type="project" value="InterPro"/>
</dbReference>
<dbReference type="Proteomes" id="UP000075288">
    <property type="component" value="Unassembled WGS sequence"/>
</dbReference>
<evidence type="ECO:0000256" key="1">
    <source>
        <dbReference type="ARBA" id="ARBA00004651"/>
    </source>
</evidence>
<evidence type="ECO:0000256" key="3">
    <source>
        <dbReference type="ARBA" id="ARBA00022989"/>
    </source>
</evidence>
<evidence type="ECO:0000256" key="2">
    <source>
        <dbReference type="ARBA" id="ARBA00022692"/>
    </source>
</evidence>
<dbReference type="Gene3D" id="1.20.1560.10">
    <property type="entry name" value="ABC transporter type 1, transmembrane domain"/>
    <property type="match status" value="1"/>
</dbReference>
<evidence type="ECO:0000256" key="5">
    <source>
        <dbReference type="SAM" id="Phobius"/>
    </source>
</evidence>
<keyword evidence="2 5" id="KW-0812">Transmembrane</keyword>
<dbReference type="PATRIC" id="fig|1398.26.peg.3037"/>
<dbReference type="GO" id="GO:0005886">
    <property type="term" value="C:plasma membrane"/>
    <property type="evidence" value="ECO:0007669"/>
    <property type="project" value="UniProtKB-SubCell"/>
</dbReference>
<dbReference type="InterPro" id="IPR036640">
    <property type="entry name" value="ABC1_TM_sf"/>
</dbReference>
<sequence length="49" mass="5769">MLRRFFSYYLPHKKLFILDFTSAVIVAVFELAFPLCVQWFIDSLLPSGK</sequence>
<dbReference type="EMBL" id="LQYG01000046">
    <property type="protein sequence ID" value="KYC62665.1"/>
    <property type="molecule type" value="Genomic_DNA"/>
</dbReference>
<protein>
    <recommendedName>
        <fullName evidence="8">ABC transporter ATP-binding protein</fullName>
    </recommendedName>
</protein>
<name>A0A150JZC5_HEYCO</name>
<evidence type="ECO:0000313" key="7">
    <source>
        <dbReference type="Proteomes" id="UP000075288"/>
    </source>
</evidence>